<dbReference type="EMBL" id="VSSQ01050666">
    <property type="protein sequence ID" value="MPN04748.1"/>
    <property type="molecule type" value="Genomic_DNA"/>
</dbReference>
<dbReference type="GO" id="GO:0008168">
    <property type="term" value="F:methyltransferase activity"/>
    <property type="evidence" value="ECO:0007669"/>
    <property type="project" value="InterPro"/>
</dbReference>
<organism evidence="1">
    <name type="scientific">bioreactor metagenome</name>
    <dbReference type="NCBI Taxonomy" id="1076179"/>
    <lineage>
        <taxon>unclassified sequences</taxon>
        <taxon>metagenomes</taxon>
        <taxon>ecological metagenomes</taxon>
    </lineage>
</organism>
<gene>
    <name evidence="1" type="ORF">SDC9_151995</name>
</gene>
<proteinExistence type="predicted"/>
<accession>A0A645ERV1</accession>
<dbReference type="Gene3D" id="3.30.950.10">
    <property type="entry name" value="Methyltransferase, Cobalt-precorrin-4 Transmethylase, Domain 2"/>
    <property type="match status" value="1"/>
</dbReference>
<comment type="caution">
    <text evidence="1">The sequence shown here is derived from an EMBL/GenBank/DDBJ whole genome shotgun (WGS) entry which is preliminary data.</text>
</comment>
<name>A0A645ERV1_9ZZZZ</name>
<evidence type="ECO:0000313" key="1">
    <source>
        <dbReference type="EMBL" id="MPN04748.1"/>
    </source>
</evidence>
<dbReference type="AlphaFoldDB" id="A0A645ERV1"/>
<sequence length="47" mass="4848">MRVLRAPLGEIAEIAGREGVTPPAITIIGAVAALELAQPAQPEADRN</sequence>
<dbReference type="InterPro" id="IPR014776">
    <property type="entry name" value="4pyrrole_Mease_sub2"/>
</dbReference>
<reference evidence="1" key="1">
    <citation type="submission" date="2019-08" db="EMBL/GenBank/DDBJ databases">
        <authorList>
            <person name="Kucharzyk K."/>
            <person name="Murdoch R.W."/>
            <person name="Higgins S."/>
            <person name="Loffler F."/>
        </authorList>
    </citation>
    <scope>NUCLEOTIDE SEQUENCE</scope>
</reference>
<protein>
    <submittedName>
        <fullName evidence="1">Uncharacterized protein</fullName>
    </submittedName>
</protein>